<protein>
    <submittedName>
        <fullName evidence="3">Zf-CCHC domain-containing protein/DUF4219 domain-containing protein/UBN2 domain-containing protein</fullName>
    </submittedName>
</protein>
<dbReference type="PROSITE" id="PS50158">
    <property type="entry name" value="ZF_CCHC"/>
    <property type="match status" value="1"/>
</dbReference>
<accession>A0A6L2JAZ5</accession>
<keyword evidence="1" id="KW-0863">Zinc-finger</keyword>
<comment type="caution">
    <text evidence="3">The sequence shown here is derived from an EMBL/GenBank/DDBJ whole genome shotgun (WGS) entry which is preliminary data.</text>
</comment>
<evidence type="ECO:0000259" key="2">
    <source>
        <dbReference type="PROSITE" id="PS50158"/>
    </source>
</evidence>
<dbReference type="SMART" id="SM00343">
    <property type="entry name" value="ZnF_C2HC"/>
    <property type="match status" value="1"/>
</dbReference>
<dbReference type="SUPFAM" id="SSF57756">
    <property type="entry name" value="Retrovirus zinc finger-like domains"/>
    <property type="match status" value="1"/>
</dbReference>
<dbReference type="AlphaFoldDB" id="A0A6L2JAZ5"/>
<sequence>MKLAVEQHCAEKTKFQTKMENVLKENDRLLTYALSVEIVNIVVHDCMNVNCLNVDACVHGVTTESELKPDFIKKECYETDIVSSPESAPTFAELFEINNLKAQVQEKDIVILKLKEKLKSISGDVKERKANCFIYWKNRFETYVKSKDIDLWYIIAYGDYKPTIKVKDARKVLSEEEEATSSDSNDEEYAMGVRDFKKFVKRKGKFVRQTHDDKRNFRKAKEDKKEKVDQRCFKCGDPHHFISDCPKHSFNDQKAFIVGCWSDSEDDSKKEEICLIDSSDNKVVCLGGSHRQKGGVRLETAARGGRGAGFLLTARGVCFVGQHPQTGCVWFVWGNSRFRAAWIKSSVRCCLD</sequence>
<dbReference type="InterPro" id="IPR001878">
    <property type="entry name" value="Znf_CCHC"/>
</dbReference>
<feature type="domain" description="CCHC-type" evidence="2">
    <location>
        <begin position="231"/>
        <end position="247"/>
    </location>
</feature>
<keyword evidence="1" id="KW-0862">Zinc</keyword>
<organism evidence="3">
    <name type="scientific">Tanacetum cinerariifolium</name>
    <name type="common">Dalmatian daisy</name>
    <name type="synonym">Chrysanthemum cinerariifolium</name>
    <dbReference type="NCBI Taxonomy" id="118510"/>
    <lineage>
        <taxon>Eukaryota</taxon>
        <taxon>Viridiplantae</taxon>
        <taxon>Streptophyta</taxon>
        <taxon>Embryophyta</taxon>
        <taxon>Tracheophyta</taxon>
        <taxon>Spermatophyta</taxon>
        <taxon>Magnoliopsida</taxon>
        <taxon>eudicotyledons</taxon>
        <taxon>Gunneridae</taxon>
        <taxon>Pentapetalae</taxon>
        <taxon>asterids</taxon>
        <taxon>campanulids</taxon>
        <taxon>Asterales</taxon>
        <taxon>Asteraceae</taxon>
        <taxon>Asteroideae</taxon>
        <taxon>Anthemideae</taxon>
        <taxon>Anthemidinae</taxon>
        <taxon>Tanacetum</taxon>
    </lineage>
</organism>
<dbReference type="InterPro" id="IPR036875">
    <property type="entry name" value="Znf_CCHC_sf"/>
</dbReference>
<dbReference type="EMBL" id="BKCJ010000549">
    <property type="protein sequence ID" value="GEU34188.1"/>
    <property type="molecule type" value="Genomic_DNA"/>
</dbReference>
<dbReference type="GO" id="GO:0008270">
    <property type="term" value="F:zinc ion binding"/>
    <property type="evidence" value="ECO:0007669"/>
    <property type="project" value="UniProtKB-KW"/>
</dbReference>
<evidence type="ECO:0000313" key="3">
    <source>
        <dbReference type="EMBL" id="GEU34188.1"/>
    </source>
</evidence>
<keyword evidence="1" id="KW-0479">Metal-binding</keyword>
<dbReference type="GO" id="GO:0003676">
    <property type="term" value="F:nucleic acid binding"/>
    <property type="evidence" value="ECO:0007669"/>
    <property type="project" value="InterPro"/>
</dbReference>
<reference evidence="3" key="1">
    <citation type="journal article" date="2019" name="Sci. Rep.">
        <title>Draft genome of Tanacetum cinerariifolium, the natural source of mosquito coil.</title>
        <authorList>
            <person name="Yamashiro T."/>
            <person name="Shiraishi A."/>
            <person name="Satake H."/>
            <person name="Nakayama K."/>
        </authorList>
    </citation>
    <scope>NUCLEOTIDE SEQUENCE</scope>
</reference>
<gene>
    <name evidence="3" type="ORF">Tci_006166</name>
</gene>
<dbReference type="Gene3D" id="4.10.60.10">
    <property type="entry name" value="Zinc finger, CCHC-type"/>
    <property type="match status" value="1"/>
</dbReference>
<proteinExistence type="predicted"/>
<evidence type="ECO:0000256" key="1">
    <source>
        <dbReference type="PROSITE-ProRule" id="PRU00047"/>
    </source>
</evidence>
<name>A0A6L2JAZ5_TANCI</name>